<dbReference type="PANTHER" id="PTHR43026:SF1">
    <property type="entry name" value="2-HYDROXYACID DEHYDROGENASE HOMOLOG 1-RELATED"/>
    <property type="match status" value="1"/>
</dbReference>
<dbReference type="Gene3D" id="3.40.50.720">
    <property type="entry name" value="NAD(P)-binding Rossmann-like Domain"/>
    <property type="match status" value="2"/>
</dbReference>
<evidence type="ECO:0000313" key="8">
    <source>
        <dbReference type="Proteomes" id="UP000256561"/>
    </source>
</evidence>
<dbReference type="InterPro" id="IPR006139">
    <property type="entry name" value="D-isomer_2_OHA_DH_cat_dom"/>
</dbReference>
<dbReference type="InterPro" id="IPR036291">
    <property type="entry name" value="NAD(P)-bd_dom_sf"/>
</dbReference>
<dbReference type="InterPro" id="IPR029752">
    <property type="entry name" value="D-isomer_DH_CS1"/>
</dbReference>
<dbReference type="PROSITE" id="PS00065">
    <property type="entry name" value="D_2_HYDROXYACID_DH_1"/>
    <property type="match status" value="1"/>
</dbReference>
<proteinExistence type="inferred from homology"/>
<dbReference type="PANTHER" id="PTHR43026">
    <property type="entry name" value="2-HYDROXYACID DEHYDROGENASE HOMOLOG 1-RELATED"/>
    <property type="match status" value="1"/>
</dbReference>
<dbReference type="InterPro" id="IPR006140">
    <property type="entry name" value="D-isomer_DH_NAD-bd"/>
</dbReference>
<dbReference type="OrthoDB" id="9805416at2"/>
<keyword evidence="2 4" id="KW-0560">Oxidoreductase</keyword>
<gene>
    <name evidence="7" type="ORF">DXV75_08090</name>
</gene>
<evidence type="ECO:0000259" key="6">
    <source>
        <dbReference type="Pfam" id="PF02826"/>
    </source>
</evidence>
<evidence type="ECO:0000313" key="7">
    <source>
        <dbReference type="EMBL" id="RDV26194.1"/>
    </source>
</evidence>
<protein>
    <submittedName>
        <fullName evidence="7">2-hydroxyacid dehydrogenase</fullName>
    </submittedName>
</protein>
<evidence type="ECO:0000256" key="2">
    <source>
        <dbReference type="ARBA" id="ARBA00023002"/>
    </source>
</evidence>
<comment type="caution">
    <text evidence="7">The sequence shown here is derived from an EMBL/GenBank/DDBJ whole genome shotgun (WGS) entry which is preliminary data.</text>
</comment>
<dbReference type="GO" id="GO:0008720">
    <property type="term" value="F:D-lactate dehydrogenase (NAD+) activity"/>
    <property type="evidence" value="ECO:0007669"/>
    <property type="project" value="TreeGrafter"/>
</dbReference>
<reference evidence="8" key="1">
    <citation type="submission" date="2018-08" db="EMBL/GenBank/DDBJ databases">
        <authorList>
            <person name="Zhang J."/>
            <person name="Du Z.-J."/>
        </authorList>
    </citation>
    <scope>NUCLEOTIDE SEQUENCE [LARGE SCALE GENOMIC DNA]</scope>
    <source>
        <strain evidence="8">KCTC 52655</strain>
    </source>
</reference>
<name>A0A3D8M8P3_9ALTE</name>
<accession>A0A3D8M8P3</accession>
<evidence type="ECO:0000259" key="5">
    <source>
        <dbReference type="Pfam" id="PF00389"/>
    </source>
</evidence>
<dbReference type="Pfam" id="PF00389">
    <property type="entry name" value="2-Hacid_dh"/>
    <property type="match status" value="1"/>
</dbReference>
<comment type="similarity">
    <text evidence="1 4">Belongs to the D-isomer specific 2-hydroxyacid dehydrogenase family.</text>
</comment>
<evidence type="ECO:0000256" key="3">
    <source>
        <dbReference type="ARBA" id="ARBA00023027"/>
    </source>
</evidence>
<dbReference type="Pfam" id="PF02826">
    <property type="entry name" value="2-Hacid_dh_C"/>
    <property type="match status" value="1"/>
</dbReference>
<dbReference type="SUPFAM" id="SSF52283">
    <property type="entry name" value="Formate/glycerate dehydrogenase catalytic domain-like"/>
    <property type="match status" value="1"/>
</dbReference>
<dbReference type="Proteomes" id="UP000256561">
    <property type="component" value="Unassembled WGS sequence"/>
</dbReference>
<organism evidence="7 8">
    <name type="scientific">Alteromonas aestuariivivens</name>
    <dbReference type="NCBI Taxonomy" id="1938339"/>
    <lineage>
        <taxon>Bacteria</taxon>
        <taxon>Pseudomonadati</taxon>
        <taxon>Pseudomonadota</taxon>
        <taxon>Gammaproteobacteria</taxon>
        <taxon>Alteromonadales</taxon>
        <taxon>Alteromonadaceae</taxon>
        <taxon>Alteromonas/Salinimonas group</taxon>
        <taxon>Alteromonas</taxon>
    </lineage>
</organism>
<dbReference type="SUPFAM" id="SSF51735">
    <property type="entry name" value="NAD(P)-binding Rossmann-fold domains"/>
    <property type="match status" value="1"/>
</dbReference>
<sequence>MKVGIFSAKAYDEAVFNSANPSSEIELHYIPAHLDCDTVAICSQFDVVCVFVNDDVSAAVVDALANHGVKHIALRCAGYNNVDLEQAKARGLAVSHVPAYSPEAVAEHAVALMLTLNRKMNKAYNRVREGNFDLTGLTGFTMAGKTAGVVGTGNIGHATAHILLGFGCKVVCFDPYPKQELIDAGAQYVTFDHLLEQSDIITLHCPLNEQSYHLINDQTVARMRDGVMLINTSRGGLIDTHAVINGLKSRKIGYLGLDVYEMESELFFRDHSFEIIQDDVFERLLTFHNVMITGHQGFFTQEALDQIASTTLNNIHKVAGGETESPTFLVAPPESHT</sequence>
<evidence type="ECO:0000256" key="1">
    <source>
        <dbReference type="ARBA" id="ARBA00005854"/>
    </source>
</evidence>
<keyword evidence="8" id="KW-1185">Reference proteome</keyword>
<dbReference type="RefSeq" id="WP_115593063.1">
    <property type="nucleotide sequence ID" value="NZ_QRHA01000005.1"/>
</dbReference>
<dbReference type="PROSITE" id="PS00670">
    <property type="entry name" value="D_2_HYDROXYACID_DH_2"/>
    <property type="match status" value="1"/>
</dbReference>
<dbReference type="EMBL" id="QRHA01000005">
    <property type="protein sequence ID" value="RDV26194.1"/>
    <property type="molecule type" value="Genomic_DNA"/>
</dbReference>
<dbReference type="InterPro" id="IPR058205">
    <property type="entry name" value="D-LDH-like"/>
</dbReference>
<dbReference type="AlphaFoldDB" id="A0A3D8M8P3"/>
<feature type="domain" description="D-isomer specific 2-hydroxyacid dehydrogenase catalytic" evidence="5">
    <location>
        <begin position="11"/>
        <end position="323"/>
    </location>
</feature>
<feature type="domain" description="D-isomer specific 2-hydroxyacid dehydrogenase NAD-binding" evidence="6">
    <location>
        <begin position="110"/>
        <end position="297"/>
    </location>
</feature>
<dbReference type="InterPro" id="IPR029753">
    <property type="entry name" value="D-isomer_DH_CS"/>
</dbReference>
<dbReference type="PROSITE" id="PS00671">
    <property type="entry name" value="D_2_HYDROXYACID_DH_3"/>
    <property type="match status" value="1"/>
</dbReference>
<dbReference type="GO" id="GO:0051287">
    <property type="term" value="F:NAD binding"/>
    <property type="evidence" value="ECO:0007669"/>
    <property type="project" value="InterPro"/>
</dbReference>
<dbReference type="CDD" id="cd12183">
    <property type="entry name" value="LDH_like_2"/>
    <property type="match status" value="1"/>
</dbReference>
<evidence type="ECO:0000256" key="4">
    <source>
        <dbReference type="RuleBase" id="RU003719"/>
    </source>
</evidence>
<keyword evidence="3" id="KW-0520">NAD</keyword>